<organism evidence="1 2">
    <name type="scientific">Streptococcus canis FSL Z3-227</name>
    <dbReference type="NCBI Taxonomy" id="482234"/>
    <lineage>
        <taxon>Bacteria</taxon>
        <taxon>Bacillati</taxon>
        <taxon>Bacillota</taxon>
        <taxon>Bacilli</taxon>
        <taxon>Lactobacillales</taxon>
        <taxon>Streptococcaceae</taxon>
        <taxon>Streptococcus</taxon>
    </lineage>
</organism>
<dbReference type="Proteomes" id="UP000004423">
    <property type="component" value="Unassembled WGS sequence"/>
</dbReference>
<evidence type="ECO:0008006" key="3">
    <source>
        <dbReference type="Google" id="ProtNLM"/>
    </source>
</evidence>
<dbReference type="AlphaFoldDB" id="A0AAV3FR08"/>
<accession>A0AAV3FR08</accession>
<evidence type="ECO:0000313" key="2">
    <source>
        <dbReference type="Proteomes" id="UP000004423"/>
    </source>
</evidence>
<reference evidence="1 2" key="1">
    <citation type="journal article" date="2012" name="PLoS ONE">
        <title>Gene Repertoire Evolution of Streptococcus pyogenes Inferred from Phylogenomic Analysis with Streptococcus canis and Streptococcus dysgalactiae.</title>
        <authorList>
            <person name="Lefebure T."/>
            <person name="Richards V.P."/>
            <person name="Lang P."/>
            <person name="Pavinski-Bitar P."/>
            <person name="Stanhope M.J."/>
        </authorList>
    </citation>
    <scope>NUCLEOTIDE SEQUENCE [LARGE SCALE GENOMIC DNA]</scope>
    <source>
        <strain evidence="1 2">FSL Z3-227</strain>
    </source>
</reference>
<evidence type="ECO:0000313" key="1">
    <source>
        <dbReference type="EMBL" id="EIQ81364.1"/>
    </source>
</evidence>
<name>A0AAV3FR08_STRCB</name>
<gene>
    <name evidence="1" type="ORF">SCAZ3_03030</name>
</gene>
<proteinExistence type="predicted"/>
<protein>
    <recommendedName>
        <fullName evidence="3">Transposase</fullName>
    </recommendedName>
</protein>
<sequence>MKKERSQDMGALFVMVMLNLRKNLENKILQEE</sequence>
<dbReference type="EMBL" id="AIDX01000001">
    <property type="protein sequence ID" value="EIQ81364.1"/>
    <property type="molecule type" value="Genomic_DNA"/>
</dbReference>
<comment type="caution">
    <text evidence="1">The sequence shown here is derived from an EMBL/GenBank/DDBJ whole genome shotgun (WGS) entry which is preliminary data.</text>
</comment>